<name>A0A0C9V9K1_SPHS4</name>
<organism evidence="2 3">
    <name type="scientific">Sphaerobolus stellatus (strain SS14)</name>
    <dbReference type="NCBI Taxonomy" id="990650"/>
    <lineage>
        <taxon>Eukaryota</taxon>
        <taxon>Fungi</taxon>
        <taxon>Dikarya</taxon>
        <taxon>Basidiomycota</taxon>
        <taxon>Agaricomycotina</taxon>
        <taxon>Agaricomycetes</taxon>
        <taxon>Phallomycetidae</taxon>
        <taxon>Geastrales</taxon>
        <taxon>Sphaerobolaceae</taxon>
        <taxon>Sphaerobolus</taxon>
    </lineage>
</organism>
<sequence>MSSSYSAQSTRSLPKSSGMGHPSCSYNISFPIALSHTPPPSTQPTGRRSFDAAQAPGRYVKWKVTFYFGWASFLTLPFTSPYIPSSHNFPALADQTILSRSL</sequence>
<gene>
    <name evidence="2" type="ORF">M422DRAFT_259128</name>
</gene>
<dbReference type="HOGENOM" id="CLU_2279299_0_0_1"/>
<reference evidence="2 3" key="1">
    <citation type="submission" date="2014-06" db="EMBL/GenBank/DDBJ databases">
        <title>Evolutionary Origins and Diversification of the Mycorrhizal Mutualists.</title>
        <authorList>
            <consortium name="DOE Joint Genome Institute"/>
            <consortium name="Mycorrhizal Genomics Consortium"/>
            <person name="Kohler A."/>
            <person name="Kuo A."/>
            <person name="Nagy L.G."/>
            <person name="Floudas D."/>
            <person name="Copeland A."/>
            <person name="Barry K.W."/>
            <person name="Cichocki N."/>
            <person name="Veneault-Fourrey C."/>
            <person name="LaButti K."/>
            <person name="Lindquist E.A."/>
            <person name="Lipzen A."/>
            <person name="Lundell T."/>
            <person name="Morin E."/>
            <person name="Murat C."/>
            <person name="Riley R."/>
            <person name="Ohm R."/>
            <person name="Sun H."/>
            <person name="Tunlid A."/>
            <person name="Henrissat B."/>
            <person name="Grigoriev I.V."/>
            <person name="Hibbett D.S."/>
            <person name="Martin F."/>
        </authorList>
    </citation>
    <scope>NUCLEOTIDE SEQUENCE [LARGE SCALE GENOMIC DNA]</scope>
    <source>
        <strain evidence="2 3">SS14</strain>
    </source>
</reference>
<dbReference type="AlphaFoldDB" id="A0A0C9V9K1"/>
<evidence type="ECO:0000256" key="1">
    <source>
        <dbReference type="SAM" id="MobiDB-lite"/>
    </source>
</evidence>
<evidence type="ECO:0000313" key="2">
    <source>
        <dbReference type="EMBL" id="KIJ38222.1"/>
    </source>
</evidence>
<dbReference type="Proteomes" id="UP000054279">
    <property type="component" value="Unassembled WGS sequence"/>
</dbReference>
<protein>
    <submittedName>
        <fullName evidence="2">Uncharacterized protein</fullName>
    </submittedName>
</protein>
<accession>A0A0C9V9K1</accession>
<feature type="region of interest" description="Disordered" evidence="1">
    <location>
        <begin position="1"/>
        <end position="21"/>
    </location>
</feature>
<proteinExistence type="predicted"/>
<feature type="compositionally biased region" description="Polar residues" evidence="1">
    <location>
        <begin position="1"/>
        <end position="15"/>
    </location>
</feature>
<evidence type="ECO:0000313" key="3">
    <source>
        <dbReference type="Proteomes" id="UP000054279"/>
    </source>
</evidence>
<dbReference type="EMBL" id="KN837162">
    <property type="protein sequence ID" value="KIJ38222.1"/>
    <property type="molecule type" value="Genomic_DNA"/>
</dbReference>
<keyword evidence="3" id="KW-1185">Reference proteome</keyword>